<reference evidence="1 2" key="1">
    <citation type="submission" date="2022-06" db="EMBL/GenBank/DDBJ databases">
        <title>New Species of the Genus Actinoplanes, ActinopZanes ferrugineus.</title>
        <authorList>
            <person name="Ding P."/>
        </authorList>
    </citation>
    <scope>NUCLEOTIDE SEQUENCE [LARGE SCALE GENOMIC DNA]</scope>
    <source>
        <strain evidence="1 2">TRM88003</strain>
    </source>
</reference>
<dbReference type="Pfam" id="PF13374">
    <property type="entry name" value="TPR_10"/>
    <property type="match status" value="1"/>
</dbReference>
<keyword evidence="2" id="KW-1185">Reference proteome</keyword>
<name>A0ABT1DVT8_9ACTN</name>
<dbReference type="EMBL" id="JAMYJR010000033">
    <property type="protein sequence ID" value="MCO8274974.1"/>
    <property type="molecule type" value="Genomic_DNA"/>
</dbReference>
<organism evidence="1 2">
    <name type="scientific">Paractinoplanes aksuensis</name>
    <dbReference type="NCBI Taxonomy" id="2939490"/>
    <lineage>
        <taxon>Bacteria</taxon>
        <taxon>Bacillati</taxon>
        <taxon>Actinomycetota</taxon>
        <taxon>Actinomycetes</taxon>
        <taxon>Micromonosporales</taxon>
        <taxon>Micromonosporaceae</taxon>
        <taxon>Paractinoplanes</taxon>
    </lineage>
</organism>
<dbReference type="Proteomes" id="UP001523369">
    <property type="component" value="Unassembled WGS sequence"/>
</dbReference>
<dbReference type="RefSeq" id="WP_253241039.1">
    <property type="nucleotide sequence ID" value="NZ_JAMYJR010000033.1"/>
</dbReference>
<protein>
    <submittedName>
        <fullName evidence="1">Tetratricopeptide repeat protein</fullName>
    </submittedName>
</protein>
<evidence type="ECO:0000313" key="1">
    <source>
        <dbReference type="EMBL" id="MCO8274974.1"/>
    </source>
</evidence>
<gene>
    <name evidence="1" type="ORF">M1L60_30770</name>
</gene>
<comment type="caution">
    <text evidence="1">The sequence shown here is derived from an EMBL/GenBank/DDBJ whole genome shotgun (WGS) entry which is preliminary data.</text>
</comment>
<sequence>MLTLTCATNLAGDYAAALALDTDTLGRSERVLGPEHPAIVAALAGERGNCDVDPMPL</sequence>
<proteinExistence type="predicted"/>
<evidence type="ECO:0000313" key="2">
    <source>
        <dbReference type="Proteomes" id="UP001523369"/>
    </source>
</evidence>
<accession>A0ABT1DVT8</accession>